<accession>A0A0A2E869</accession>
<evidence type="ECO:0000313" key="2">
    <source>
        <dbReference type="EMBL" id="KGN85927.1"/>
    </source>
</evidence>
<dbReference type="Pfam" id="PF00814">
    <property type="entry name" value="TsaD"/>
    <property type="match status" value="1"/>
</dbReference>
<dbReference type="AlphaFoldDB" id="A0A0A2E869"/>
<dbReference type="EMBL" id="JRAK01000119">
    <property type="protein sequence ID" value="KGN85927.1"/>
    <property type="molecule type" value="Genomic_DNA"/>
</dbReference>
<feature type="domain" description="Gcp-like" evidence="1">
    <location>
        <begin position="37"/>
        <end position="176"/>
    </location>
</feature>
<dbReference type="PANTHER" id="PTHR11735">
    <property type="entry name" value="TRNA N6-ADENOSINE THREONYLCARBAMOYLTRANSFERASE"/>
    <property type="match status" value="1"/>
</dbReference>
<protein>
    <submittedName>
        <fullName evidence="2">Universal bacterial protein YeaZ</fullName>
    </submittedName>
</protein>
<dbReference type="SUPFAM" id="SSF53067">
    <property type="entry name" value="Actin-like ATPase domain"/>
    <property type="match status" value="2"/>
</dbReference>
<proteinExistence type="predicted"/>
<dbReference type="Proteomes" id="UP000030146">
    <property type="component" value="Unassembled WGS sequence"/>
</dbReference>
<dbReference type="NCBIfam" id="TIGR03725">
    <property type="entry name" value="T6A_YeaZ"/>
    <property type="match status" value="1"/>
</dbReference>
<dbReference type="InterPro" id="IPR043129">
    <property type="entry name" value="ATPase_NBD"/>
</dbReference>
<dbReference type="Gene3D" id="3.30.420.40">
    <property type="match status" value="2"/>
</dbReference>
<dbReference type="CDD" id="cd24032">
    <property type="entry name" value="ASKHA_NBD_TsaB"/>
    <property type="match status" value="1"/>
</dbReference>
<sequence>MTDIHPPLLLIDTSTRVCSVAVAATGAIISQRVSHVGNAHAANIGVFVQEVLTEAAGLGVKPSVVALSSGPGSYTGLRIGSSIAKGICFGMGIPLVSVPTLELIAEAARPVSQSDWLICPMIDARRMEVYTALFDSSGKALTDTQPLVIDKNSFSQELQQRNILFVGDGAEKCRPILSHPNAHFTEEVIHPLASHMLRPALLRIEASAYEDVAYWQPFYLKEFVATVAKNKVIPTTETL</sequence>
<evidence type="ECO:0000313" key="3">
    <source>
        <dbReference type="Proteomes" id="UP000030146"/>
    </source>
</evidence>
<dbReference type="InterPro" id="IPR022496">
    <property type="entry name" value="T6A_TsaB"/>
</dbReference>
<reference evidence="2 3" key="1">
    <citation type="submission" date="2014-08" db="EMBL/GenBank/DDBJ databases">
        <title>Porphyromonas gulae strain:COT-052_OH3439 Genome sequencing.</title>
        <authorList>
            <person name="Wallis C."/>
            <person name="Deusch O."/>
            <person name="O'Flynn C."/>
            <person name="Davis I."/>
            <person name="Jospin G."/>
            <person name="Darling A.E."/>
            <person name="Coil D.A."/>
            <person name="Alexiev A."/>
            <person name="Horsfall A."/>
            <person name="Kirkwood N."/>
            <person name="Harris S."/>
            <person name="Eisen J.A."/>
        </authorList>
    </citation>
    <scope>NUCLEOTIDE SEQUENCE [LARGE SCALE GENOMIC DNA]</scope>
    <source>
        <strain evidence="3">COT-052 OH3439</strain>
    </source>
</reference>
<dbReference type="RefSeq" id="WP_039425797.1">
    <property type="nucleotide sequence ID" value="NZ_CALUCC010000103.1"/>
</dbReference>
<dbReference type="PANTHER" id="PTHR11735:SF11">
    <property type="entry name" value="TRNA THREONYLCARBAMOYLADENOSINE BIOSYNTHESIS PROTEIN TSAB"/>
    <property type="match status" value="1"/>
</dbReference>
<dbReference type="InterPro" id="IPR000905">
    <property type="entry name" value="Gcp-like_dom"/>
</dbReference>
<comment type="caution">
    <text evidence="2">The sequence shown here is derived from an EMBL/GenBank/DDBJ whole genome shotgun (WGS) entry which is preliminary data.</text>
</comment>
<dbReference type="GO" id="GO:0002949">
    <property type="term" value="P:tRNA threonylcarbamoyladenosine modification"/>
    <property type="evidence" value="ECO:0007669"/>
    <property type="project" value="InterPro"/>
</dbReference>
<evidence type="ECO:0000259" key="1">
    <source>
        <dbReference type="Pfam" id="PF00814"/>
    </source>
</evidence>
<keyword evidence="3" id="KW-1185">Reference proteome</keyword>
<organism evidence="2 3">
    <name type="scientific">Porphyromonas gulae</name>
    <dbReference type="NCBI Taxonomy" id="111105"/>
    <lineage>
        <taxon>Bacteria</taxon>
        <taxon>Pseudomonadati</taxon>
        <taxon>Bacteroidota</taxon>
        <taxon>Bacteroidia</taxon>
        <taxon>Bacteroidales</taxon>
        <taxon>Porphyromonadaceae</taxon>
        <taxon>Porphyromonas</taxon>
    </lineage>
</organism>
<gene>
    <name evidence="2" type="ORF">HR15_08840</name>
</gene>
<dbReference type="GO" id="GO:0005829">
    <property type="term" value="C:cytosol"/>
    <property type="evidence" value="ECO:0007669"/>
    <property type="project" value="TreeGrafter"/>
</dbReference>
<name>A0A0A2E869_9PORP</name>